<dbReference type="SUPFAM" id="SSF57701">
    <property type="entry name" value="Zn2/Cys6 DNA-binding domain"/>
    <property type="match status" value="1"/>
</dbReference>
<dbReference type="GO" id="GO:0003677">
    <property type="term" value="F:DNA binding"/>
    <property type="evidence" value="ECO:0007669"/>
    <property type="project" value="UniProtKB-KW"/>
</dbReference>
<gene>
    <name evidence="7" type="ORF">BGW36DRAFT_361026</name>
</gene>
<dbReference type="PROSITE" id="PS00463">
    <property type="entry name" value="ZN2_CY6_FUNGAL_1"/>
    <property type="match status" value="1"/>
</dbReference>
<evidence type="ECO:0000259" key="6">
    <source>
        <dbReference type="PROSITE" id="PS50048"/>
    </source>
</evidence>
<dbReference type="EMBL" id="JAJTJA010000008">
    <property type="protein sequence ID" value="KAH8695325.1"/>
    <property type="molecule type" value="Genomic_DNA"/>
</dbReference>
<dbReference type="SMART" id="SM00066">
    <property type="entry name" value="GAL4"/>
    <property type="match status" value="1"/>
</dbReference>
<dbReference type="PANTHER" id="PTHR31069">
    <property type="entry name" value="OLEATE-ACTIVATED TRANSCRIPTION FACTOR 1-RELATED"/>
    <property type="match status" value="1"/>
</dbReference>
<dbReference type="CDD" id="cd00067">
    <property type="entry name" value="GAL4"/>
    <property type="match status" value="1"/>
</dbReference>
<dbReference type="Pfam" id="PF00172">
    <property type="entry name" value="Zn_clus"/>
    <property type="match status" value="1"/>
</dbReference>
<keyword evidence="4" id="KW-0539">Nucleus</keyword>
<dbReference type="GO" id="GO:0008270">
    <property type="term" value="F:zinc ion binding"/>
    <property type="evidence" value="ECO:0007669"/>
    <property type="project" value="InterPro"/>
</dbReference>
<evidence type="ECO:0000256" key="1">
    <source>
        <dbReference type="ARBA" id="ARBA00023015"/>
    </source>
</evidence>
<dbReference type="GeneID" id="70244526"/>
<feature type="region of interest" description="Disordered" evidence="5">
    <location>
        <begin position="456"/>
        <end position="487"/>
    </location>
</feature>
<dbReference type="GO" id="GO:0000981">
    <property type="term" value="F:DNA-binding transcription factor activity, RNA polymerase II-specific"/>
    <property type="evidence" value="ECO:0007669"/>
    <property type="project" value="InterPro"/>
</dbReference>
<keyword evidence="3" id="KW-0804">Transcription</keyword>
<dbReference type="PROSITE" id="PS50048">
    <property type="entry name" value="ZN2_CY6_FUNGAL_2"/>
    <property type="match status" value="1"/>
</dbReference>
<sequence length="487" mass="53990">MIDMQSPDESAGKPKLRAACDSCRQSKVRCSGGRVCVRCEKHEFKCVYSIASRAGKPKGSKNKATLKKLENIQAVKRNTSPRTKMSTWTTPPKVPSDPNYLCLRDRRKGLSTTRFDMGWPSQGQPSDQPHEPFRKYSLPGREIVCPSPISPAFRSYTWGGPLSIDLDSYGSVDTPYLLSPANSQYIHSPVGESANLLNIPPEPPTPVDICCCIQRQAMSQSQLYHLGPDSSRWLFDPTIEAVYSSLSSCQMIFNCAVCSKDTNRLTAAVGLLDRLFSVFAQIVFQTLPHNLPDTGAWCDPYSIPQEYTQEFAPAARKSLVERTLKRAHKTLDLLRRHLDSGFDMRTADFAFCSTFDVTDKPYTNQVFGDNRTHFAQPGNQLPTPPLLATPLFDKGKLSNGFNSGDIGFLRQAISHYESILDNIRASPSYNATNGPSSSSQSTFGFFPPWFPNVPGASDPQQLQYQASPAQPFQNTREPSSYGRIGVS</sequence>
<evidence type="ECO:0000256" key="3">
    <source>
        <dbReference type="ARBA" id="ARBA00023163"/>
    </source>
</evidence>
<keyword evidence="8" id="KW-1185">Reference proteome</keyword>
<evidence type="ECO:0000313" key="7">
    <source>
        <dbReference type="EMBL" id="KAH8695325.1"/>
    </source>
</evidence>
<dbReference type="Gene3D" id="4.10.240.10">
    <property type="entry name" value="Zn(2)-C6 fungal-type DNA-binding domain"/>
    <property type="match status" value="1"/>
</dbReference>
<dbReference type="InterPro" id="IPR050675">
    <property type="entry name" value="OAF3"/>
</dbReference>
<feature type="compositionally biased region" description="Polar residues" evidence="5">
    <location>
        <begin position="458"/>
        <end position="478"/>
    </location>
</feature>
<name>A0AAD4KMH1_9EURO</name>
<dbReference type="Proteomes" id="UP001201262">
    <property type="component" value="Unassembled WGS sequence"/>
</dbReference>
<dbReference type="InterPro" id="IPR001138">
    <property type="entry name" value="Zn2Cys6_DnaBD"/>
</dbReference>
<evidence type="ECO:0000256" key="2">
    <source>
        <dbReference type="ARBA" id="ARBA00023125"/>
    </source>
</evidence>
<reference evidence="7" key="1">
    <citation type="submission" date="2021-12" db="EMBL/GenBank/DDBJ databases">
        <title>Convergent genome expansion in fungi linked to evolution of root-endophyte symbiosis.</title>
        <authorList>
            <consortium name="DOE Joint Genome Institute"/>
            <person name="Ke Y.-H."/>
            <person name="Bonito G."/>
            <person name="Liao H.-L."/>
            <person name="Looney B."/>
            <person name="Rojas-Flechas A."/>
            <person name="Nash J."/>
            <person name="Hameed K."/>
            <person name="Schadt C."/>
            <person name="Martin F."/>
            <person name="Crous P.W."/>
            <person name="Miettinen O."/>
            <person name="Magnuson J.K."/>
            <person name="Labbe J."/>
            <person name="Jacobson D."/>
            <person name="Doktycz M.J."/>
            <person name="Veneault-Fourrey C."/>
            <person name="Kuo A."/>
            <person name="Mondo S."/>
            <person name="Calhoun S."/>
            <person name="Riley R."/>
            <person name="Ohm R."/>
            <person name="LaButti K."/>
            <person name="Andreopoulos B."/>
            <person name="Pangilinan J."/>
            <person name="Nolan M."/>
            <person name="Tritt A."/>
            <person name="Clum A."/>
            <person name="Lipzen A."/>
            <person name="Daum C."/>
            <person name="Barry K."/>
            <person name="Grigoriev I.V."/>
            <person name="Vilgalys R."/>
        </authorList>
    </citation>
    <scope>NUCLEOTIDE SEQUENCE</scope>
    <source>
        <strain evidence="7">PMI_201</strain>
    </source>
</reference>
<organism evidence="7 8">
    <name type="scientific">Talaromyces proteolyticus</name>
    <dbReference type="NCBI Taxonomy" id="1131652"/>
    <lineage>
        <taxon>Eukaryota</taxon>
        <taxon>Fungi</taxon>
        <taxon>Dikarya</taxon>
        <taxon>Ascomycota</taxon>
        <taxon>Pezizomycotina</taxon>
        <taxon>Eurotiomycetes</taxon>
        <taxon>Eurotiomycetidae</taxon>
        <taxon>Eurotiales</taxon>
        <taxon>Trichocomaceae</taxon>
        <taxon>Talaromyces</taxon>
        <taxon>Talaromyces sect. Bacilispori</taxon>
    </lineage>
</organism>
<evidence type="ECO:0000256" key="5">
    <source>
        <dbReference type="SAM" id="MobiDB-lite"/>
    </source>
</evidence>
<evidence type="ECO:0000256" key="4">
    <source>
        <dbReference type="ARBA" id="ARBA00023242"/>
    </source>
</evidence>
<keyword evidence="1" id="KW-0805">Transcription regulation</keyword>
<comment type="caution">
    <text evidence="7">The sequence shown here is derived from an EMBL/GenBank/DDBJ whole genome shotgun (WGS) entry which is preliminary data.</text>
</comment>
<keyword evidence="2" id="KW-0238">DNA-binding</keyword>
<dbReference type="AlphaFoldDB" id="A0AAD4KMH1"/>
<dbReference type="PANTHER" id="PTHR31069:SF31">
    <property type="entry name" value="MONODICTYPHENONE CLUSTER TRANSCRIPTION FACTOR-RELATED"/>
    <property type="match status" value="1"/>
</dbReference>
<accession>A0AAD4KMH1</accession>
<evidence type="ECO:0000313" key="8">
    <source>
        <dbReference type="Proteomes" id="UP001201262"/>
    </source>
</evidence>
<feature type="domain" description="Zn(2)-C6 fungal-type" evidence="6">
    <location>
        <begin position="19"/>
        <end position="48"/>
    </location>
</feature>
<protein>
    <recommendedName>
        <fullName evidence="6">Zn(2)-C6 fungal-type domain-containing protein</fullName>
    </recommendedName>
</protein>
<proteinExistence type="predicted"/>
<dbReference type="RefSeq" id="XP_046070467.1">
    <property type="nucleotide sequence ID" value="XM_046214239.1"/>
</dbReference>
<dbReference type="InterPro" id="IPR036864">
    <property type="entry name" value="Zn2-C6_fun-type_DNA-bd_sf"/>
</dbReference>